<name>A0A1Y5I4A8_OSTTA</name>
<accession>A0A1Y5I4A8</accession>
<evidence type="ECO:0000313" key="1">
    <source>
        <dbReference type="EMBL" id="OUS44358.1"/>
    </source>
</evidence>
<dbReference type="EMBL" id="KZ155825">
    <property type="protein sequence ID" value="OUS44358.1"/>
    <property type="molecule type" value="Genomic_DNA"/>
</dbReference>
<dbReference type="AlphaFoldDB" id="A0A1Y5I4A8"/>
<dbReference type="Proteomes" id="UP000195557">
    <property type="component" value="Unassembled WGS sequence"/>
</dbReference>
<gene>
    <name evidence="1" type="ORF">BE221DRAFT_147051</name>
</gene>
<reference evidence="1" key="1">
    <citation type="submission" date="2017-04" db="EMBL/GenBank/DDBJ databases">
        <title>Population genomics of picophytoplankton unveils novel chromosome hypervariability.</title>
        <authorList>
            <consortium name="DOE Joint Genome Institute"/>
            <person name="Blanc-Mathieu R."/>
            <person name="Krasovec M."/>
            <person name="Hebrard M."/>
            <person name="Yau S."/>
            <person name="Desgranges E."/>
            <person name="Martin J."/>
            <person name="Schackwitz W."/>
            <person name="Kuo A."/>
            <person name="Salin G."/>
            <person name="Donnadieu C."/>
            <person name="Desdevises Y."/>
            <person name="Sanchez-Ferandin S."/>
            <person name="Moreau H."/>
            <person name="Rivals E."/>
            <person name="Grigoriev I.V."/>
            <person name="Grimsley N."/>
            <person name="Eyre-Walker A."/>
            <person name="Piganeau G."/>
        </authorList>
    </citation>
    <scope>NUCLEOTIDE SEQUENCE [LARGE SCALE GENOMIC DNA]</scope>
    <source>
        <strain evidence="1">RCC 1115</strain>
    </source>
</reference>
<organism evidence="1">
    <name type="scientific">Ostreococcus tauri</name>
    <name type="common">Marine green alga</name>
    <dbReference type="NCBI Taxonomy" id="70448"/>
    <lineage>
        <taxon>Eukaryota</taxon>
        <taxon>Viridiplantae</taxon>
        <taxon>Chlorophyta</taxon>
        <taxon>Mamiellophyceae</taxon>
        <taxon>Mamiellales</taxon>
        <taxon>Bathycoccaceae</taxon>
        <taxon>Ostreococcus</taxon>
    </lineage>
</organism>
<sequence length="113" mass="12158">MPVADVKMMHAGPWGPRGSLVSVNIEHDDRKSDVKRRVSHATGIPVDELKLCCASPTQLAAASKKCPGLSFGNCGVVERLGLTVVQAESGEKSFVPRLSPNRIDNLGHWTDPK</sequence>
<proteinExistence type="predicted"/>
<dbReference type="CDD" id="cd17039">
    <property type="entry name" value="Ubl_ubiquitin_like"/>
    <property type="match status" value="1"/>
</dbReference>
<protein>
    <submittedName>
        <fullName evidence="1">Uncharacterized protein</fullName>
    </submittedName>
</protein>